<name>A0A0Q0UB24_9CORY</name>
<dbReference type="AlphaFoldDB" id="A0A0Q0UB24"/>
<evidence type="ECO:0000313" key="2">
    <source>
        <dbReference type="EMBL" id="KQB83396.1"/>
    </source>
</evidence>
<dbReference type="OrthoDB" id="3274988at2"/>
<feature type="domain" description="YprB ribonuclease H-like" evidence="1">
    <location>
        <begin position="413"/>
        <end position="496"/>
    </location>
</feature>
<evidence type="ECO:0000313" key="3">
    <source>
        <dbReference type="Proteomes" id="UP000050517"/>
    </source>
</evidence>
<dbReference type="STRING" id="1544416.Cocul_02371"/>
<dbReference type="Pfam" id="PF13482">
    <property type="entry name" value="RNase_H_2"/>
    <property type="match status" value="1"/>
</dbReference>
<evidence type="ECO:0000259" key="1">
    <source>
        <dbReference type="Pfam" id="PF13482"/>
    </source>
</evidence>
<protein>
    <recommendedName>
        <fullName evidence="1">YprB ribonuclease H-like domain-containing protein</fullName>
    </recommendedName>
</protein>
<accession>A0A0Q0UB24</accession>
<organism evidence="2 3">
    <name type="scientific">Corynebacterium oculi</name>
    <dbReference type="NCBI Taxonomy" id="1544416"/>
    <lineage>
        <taxon>Bacteria</taxon>
        <taxon>Bacillati</taxon>
        <taxon>Actinomycetota</taxon>
        <taxon>Actinomycetes</taxon>
        <taxon>Mycobacteriales</taxon>
        <taxon>Corynebacteriaceae</taxon>
        <taxon>Corynebacterium</taxon>
    </lineage>
</organism>
<proteinExistence type="predicted"/>
<reference evidence="2 3" key="1">
    <citation type="submission" date="2015-10" db="EMBL/GenBank/DDBJ databases">
        <title>Corynebacteirum lowii and Corynebacterium oculi species nova, derived from human clinical disease and and emended description of Corynebacterium mastiditis.</title>
        <authorList>
            <person name="Bernard K."/>
            <person name="Pacheco A.L."/>
            <person name="Mcdougall C."/>
            <person name="Burtx T."/>
            <person name="Weibe D."/>
            <person name="Tyler S."/>
            <person name="Olson A.B."/>
            <person name="Cnockaert M."/>
            <person name="Eguchi H."/>
            <person name="Kuwahara T."/>
            <person name="Nakayama-Imaohji H."/>
            <person name="Boudewijins M."/>
            <person name="Van Hoecke F."/>
            <person name="Bernier A.-M."/>
            <person name="Vandamme P."/>
        </authorList>
    </citation>
    <scope>NUCLEOTIDE SEQUENCE [LARGE SCALE GENOMIC DNA]</scope>
    <source>
        <strain evidence="2 3">NML 130210</strain>
    </source>
</reference>
<dbReference type="InterPro" id="IPR038720">
    <property type="entry name" value="YprB_RNase_H-like_dom"/>
</dbReference>
<dbReference type="NCBIfam" id="TIGR03491">
    <property type="entry name" value="TM0106 family RecB-like putative nuclease"/>
    <property type="match status" value="1"/>
</dbReference>
<sequence length="508" mass="56241">MLLCIVEKPSRIAPIRAQELQGCRYKQVQRRRFPGTPPTEASRHRARRKHTAVEAVTALLPTGPAIGDPRVRRFTRIRIDPTQPDADLDTLEALAQGATLIEGAVLEGTHAGIAWRAEVEILALLPEGTYLPVAVSNHRVARPHPGARAPVISTRRLGLSQPHPEEYTLKYHSSDSFRLALAARALQEYGLGGGLGALIGQDRHRVFLTPTAPFQHAVDNALEAPTPPAPRRLKECASCRFWRHCEPMLRAADDLSLFLPGDRAQRFRDRGIETVTALARADLGEPSALAGAWQRGVPVLRRPSVTPPPRAEVEIDIDVEAYLDQGAYLWGTFDGREYRPFVTWEPLGGEAEARNFADFWCCLMERRAQAHAQGQTLRVYCYVRHGENHWLRSSARRLKGGPTEAEVRDFIRSEEWVDVFDSVTASLAGPCGLGLKTVAPQAGFSWRDRGFDGEESVNAYRVAVSLDEGDAEAARRLLLRYNEDDCLATAAVRDWLTRGAPGAEDLAV</sequence>
<dbReference type="PATRIC" id="fig|1544416.3.peg.2379"/>
<comment type="caution">
    <text evidence="2">The sequence shown here is derived from an EMBL/GenBank/DDBJ whole genome shotgun (WGS) entry which is preliminary data.</text>
</comment>
<dbReference type="InterPro" id="IPR019993">
    <property type="entry name" value="RecB_nuclease_TM0106_put"/>
</dbReference>
<keyword evidence="3" id="KW-1185">Reference proteome</keyword>
<dbReference type="Proteomes" id="UP000050517">
    <property type="component" value="Unassembled WGS sequence"/>
</dbReference>
<dbReference type="EMBL" id="LKST01000004">
    <property type="protein sequence ID" value="KQB83396.1"/>
    <property type="molecule type" value="Genomic_DNA"/>
</dbReference>
<gene>
    <name evidence="2" type="ORF">Cocul_02371</name>
</gene>